<reference evidence="4 5" key="1">
    <citation type="submission" date="2024-04" db="EMBL/GenBank/DDBJ databases">
        <title>Human intestinal bacterial collection.</title>
        <authorList>
            <person name="Pauvert C."/>
            <person name="Hitch T.C.A."/>
            <person name="Clavel T."/>
        </authorList>
    </citation>
    <scope>NUCLEOTIDE SEQUENCE [LARGE SCALE GENOMIC DNA]</scope>
    <source>
        <strain evidence="4 5">CLA-AA-H161</strain>
    </source>
</reference>
<feature type="domain" description="STAS" evidence="3">
    <location>
        <begin position="14"/>
        <end position="114"/>
    </location>
</feature>
<name>A0ABV1CJF2_9FIRM</name>
<keyword evidence="5" id="KW-1185">Reference proteome</keyword>
<protein>
    <recommendedName>
        <fullName evidence="2">Anti-sigma factor antagonist</fullName>
    </recommendedName>
</protein>
<evidence type="ECO:0000313" key="5">
    <source>
        <dbReference type="Proteomes" id="UP001470752"/>
    </source>
</evidence>
<evidence type="ECO:0000256" key="1">
    <source>
        <dbReference type="ARBA" id="ARBA00009013"/>
    </source>
</evidence>
<dbReference type="InterPro" id="IPR036513">
    <property type="entry name" value="STAS_dom_sf"/>
</dbReference>
<dbReference type="SUPFAM" id="SSF52091">
    <property type="entry name" value="SpoIIaa-like"/>
    <property type="match status" value="1"/>
</dbReference>
<accession>A0ABV1CJF2</accession>
<dbReference type="InterPro" id="IPR002645">
    <property type="entry name" value="STAS_dom"/>
</dbReference>
<evidence type="ECO:0000256" key="2">
    <source>
        <dbReference type="RuleBase" id="RU003749"/>
    </source>
</evidence>
<evidence type="ECO:0000259" key="3">
    <source>
        <dbReference type="PROSITE" id="PS50801"/>
    </source>
</evidence>
<dbReference type="Proteomes" id="UP001470752">
    <property type="component" value="Unassembled WGS sequence"/>
</dbReference>
<gene>
    <name evidence="4" type="ORF">AAAX94_05715</name>
</gene>
<organism evidence="4 5">
    <name type="scientific">Blautia acetigignens</name>
    <dbReference type="NCBI Taxonomy" id="2981783"/>
    <lineage>
        <taxon>Bacteria</taxon>
        <taxon>Bacillati</taxon>
        <taxon>Bacillota</taxon>
        <taxon>Clostridia</taxon>
        <taxon>Lachnospirales</taxon>
        <taxon>Lachnospiraceae</taxon>
        <taxon>Blautia</taxon>
    </lineage>
</organism>
<comment type="caution">
    <text evidence="4">The sequence shown here is derived from an EMBL/GenBank/DDBJ whole genome shotgun (WGS) entry which is preliminary data.</text>
</comment>
<dbReference type="PANTHER" id="PTHR33495:SF2">
    <property type="entry name" value="ANTI-SIGMA FACTOR ANTAGONIST TM_1081-RELATED"/>
    <property type="match status" value="1"/>
</dbReference>
<comment type="similarity">
    <text evidence="1 2">Belongs to the anti-sigma-factor antagonist family.</text>
</comment>
<dbReference type="CDD" id="cd07043">
    <property type="entry name" value="STAS_anti-anti-sigma_factors"/>
    <property type="match status" value="1"/>
</dbReference>
<dbReference type="NCBIfam" id="TIGR00377">
    <property type="entry name" value="ant_ant_sig"/>
    <property type="match status" value="1"/>
</dbReference>
<dbReference type="PANTHER" id="PTHR33495">
    <property type="entry name" value="ANTI-SIGMA FACTOR ANTAGONIST TM_1081-RELATED-RELATED"/>
    <property type="match status" value="1"/>
</dbReference>
<dbReference type="InterPro" id="IPR003658">
    <property type="entry name" value="Anti-sigma_ant"/>
</dbReference>
<evidence type="ECO:0000313" key="4">
    <source>
        <dbReference type="EMBL" id="MEQ2412517.1"/>
    </source>
</evidence>
<dbReference type="EMBL" id="JBBNFW010000132">
    <property type="protein sequence ID" value="MEQ2412517.1"/>
    <property type="molecule type" value="Genomic_DNA"/>
</dbReference>
<proteinExistence type="inferred from homology"/>
<dbReference type="Pfam" id="PF01740">
    <property type="entry name" value="STAS"/>
    <property type="match status" value="1"/>
</dbReference>
<dbReference type="RefSeq" id="WP_021924500.1">
    <property type="nucleotide sequence ID" value="NZ_JAOQJM010000001.1"/>
</dbReference>
<sequence>MKPVFETTGTCLNIKLPQELDHPASELIRRESDRIMGKIYIRTICFDFGDTEFMDSSGVGLIMGRYRALGMRSGCMKACHVSGYIEKLLRLSGVSRFLEVEKTEPETQMEGRSV</sequence>
<dbReference type="PROSITE" id="PS50801">
    <property type="entry name" value="STAS"/>
    <property type="match status" value="1"/>
</dbReference>
<dbReference type="Gene3D" id="3.30.750.24">
    <property type="entry name" value="STAS domain"/>
    <property type="match status" value="1"/>
</dbReference>